<keyword evidence="7" id="KW-1185">Reference proteome</keyword>
<keyword evidence="3" id="KW-0378">Hydrolase</keyword>
<dbReference type="GO" id="GO:0005829">
    <property type="term" value="C:cytosol"/>
    <property type="evidence" value="ECO:0007669"/>
    <property type="project" value="TreeGrafter"/>
</dbReference>
<keyword evidence="2" id="KW-0479">Metal-binding</keyword>
<sequence>MPQLDIPNSYPVELTPPDISAYAPGNTGIPYVWRFESGKAGPNVMISAIVHGNEPCGAIALDWLMSSDVRPEMGTLTLAFMNIEAYEAFDPADPNATRWLDEDMNRVWNIDVLEGDRDSVELRRARQVRPALEDIDYLLDLHSMQHLAPPVMITGRHQRAKELSAKVGLPKRIIGDFGHAAGRRMRDYAGFDEEGGSKTAILVECGQHWEAAAAPLAKATSARFLSATGVMAPEFAEPFPPEEEQMFYTVTQAVTITSPEGFTFAEPFTGGEVIERAGTLLGHDGETPVTTPEDNMMLVMPSKRLYQGQTAVRLARRDT</sequence>
<evidence type="ECO:0000259" key="5">
    <source>
        <dbReference type="Pfam" id="PF24827"/>
    </source>
</evidence>
<dbReference type="GO" id="GO:0016788">
    <property type="term" value="F:hydrolase activity, acting on ester bonds"/>
    <property type="evidence" value="ECO:0007669"/>
    <property type="project" value="InterPro"/>
</dbReference>
<dbReference type="RefSeq" id="WP_160762331.1">
    <property type="nucleotide sequence ID" value="NZ_WUPT01000001.1"/>
</dbReference>
<feature type="domain" description="Succinylglutamate desuccinylase/Aspartoacylase catalytic" evidence="5">
    <location>
        <begin position="40"/>
        <end position="144"/>
    </location>
</feature>
<evidence type="ECO:0000256" key="3">
    <source>
        <dbReference type="ARBA" id="ARBA00022801"/>
    </source>
</evidence>
<evidence type="ECO:0000256" key="2">
    <source>
        <dbReference type="ARBA" id="ARBA00022723"/>
    </source>
</evidence>
<comment type="caution">
    <text evidence="6">The sequence shown here is derived from an EMBL/GenBank/DDBJ whole genome shotgun (WGS) entry which is preliminary data.</text>
</comment>
<dbReference type="SUPFAM" id="SSF53187">
    <property type="entry name" value="Zn-dependent exopeptidases"/>
    <property type="match status" value="1"/>
</dbReference>
<dbReference type="Proteomes" id="UP000480350">
    <property type="component" value="Unassembled WGS sequence"/>
</dbReference>
<reference evidence="6 7" key="2">
    <citation type="submission" date="2020-03" db="EMBL/GenBank/DDBJ databases">
        <title>Kangsaoukella pontilimi gen. nov., sp. nov., a new member of the family Rhodobacteraceae isolated from a tidal mudflat.</title>
        <authorList>
            <person name="Kim I.S."/>
        </authorList>
    </citation>
    <scope>NUCLEOTIDE SEQUENCE [LARGE SCALE GENOMIC DNA]</scope>
    <source>
        <strain evidence="6 7">GH1-50</strain>
    </source>
</reference>
<dbReference type="PANTHER" id="PTHR15162">
    <property type="entry name" value="ASPARTOACYLASE"/>
    <property type="match status" value="1"/>
</dbReference>
<accession>A0A7C9MAS8</accession>
<dbReference type="InterPro" id="IPR050178">
    <property type="entry name" value="AspA/AstE_fam"/>
</dbReference>
<keyword evidence="4" id="KW-0862">Zinc</keyword>
<dbReference type="GO" id="GO:0046872">
    <property type="term" value="F:metal ion binding"/>
    <property type="evidence" value="ECO:0007669"/>
    <property type="project" value="UniProtKB-KW"/>
</dbReference>
<evidence type="ECO:0000313" key="6">
    <source>
        <dbReference type="EMBL" id="MXQ06391.1"/>
    </source>
</evidence>
<dbReference type="Pfam" id="PF24827">
    <property type="entry name" value="AstE_AspA_cat"/>
    <property type="match status" value="1"/>
</dbReference>
<evidence type="ECO:0000256" key="1">
    <source>
        <dbReference type="ARBA" id="ARBA00001947"/>
    </source>
</evidence>
<dbReference type="EMBL" id="WUPT01000001">
    <property type="protein sequence ID" value="MXQ06391.1"/>
    <property type="molecule type" value="Genomic_DNA"/>
</dbReference>
<gene>
    <name evidence="6" type="ORF">GQ651_00885</name>
</gene>
<organism evidence="6 7">
    <name type="scientific">Kangsaoukella pontilimi</name>
    <dbReference type="NCBI Taxonomy" id="2691042"/>
    <lineage>
        <taxon>Bacteria</taxon>
        <taxon>Pseudomonadati</taxon>
        <taxon>Pseudomonadota</taxon>
        <taxon>Alphaproteobacteria</taxon>
        <taxon>Rhodobacterales</taxon>
        <taxon>Paracoccaceae</taxon>
        <taxon>Kangsaoukella</taxon>
    </lineage>
</organism>
<proteinExistence type="predicted"/>
<protein>
    <submittedName>
        <fullName evidence="6">Succinylglutamate desuccinylase</fullName>
    </submittedName>
</protein>
<dbReference type="AlphaFoldDB" id="A0A7C9MAS8"/>
<comment type="cofactor">
    <cofactor evidence="1">
        <name>Zn(2+)</name>
        <dbReference type="ChEBI" id="CHEBI:29105"/>
    </cofactor>
</comment>
<name>A0A7C9MAS8_9RHOB</name>
<evidence type="ECO:0000256" key="4">
    <source>
        <dbReference type="ARBA" id="ARBA00022833"/>
    </source>
</evidence>
<dbReference type="Gene3D" id="3.40.630.10">
    <property type="entry name" value="Zn peptidases"/>
    <property type="match status" value="1"/>
</dbReference>
<evidence type="ECO:0000313" key="7">
    <source>
        <dbReference type="Proteomes" id="UP000480350"/>
    </source>
</evidence>
<dbReference type="PANTHER" id="PTHR15162:SF7">
    <property type="entry name" value="SUCCINYLGLUTAMATE DESUCCINYLASE"/>
    <property type="match status" value="1"/>
</dbReference>
<dbReference type="InterPro" id="IPR055438">
    <property type="entry name" value="AstE_AspA_cat"/>
</dbReference>
<reference evidence="6 7" key="1">
    <citation type="submission" date="2019-12" db="EMBL/GenBank/DDBJ databases">
        <authorList>
            <person name="Lee S.D."/>
        </authorList>
    </citation>
    <scope>NUCLEOTIDE SEQUENCE [LARGE SCALE GENOMIC DNA]</scope>
    <source>
        <strain evidence="6 7">GH1-50</strain>
    </source>
</reference>